<comment type="caution">
    <text evidence="2">The sequence shown here is derived from an EMBL/GenBank/DDBJ whole genome shotgun (WGS) entry which is preliminary data.</text>
</comment>
<proteinExistence type="predicted"/>
<dbReference type="STRING" id="351656.Xvie_00555"/>
<evidence type="ECO:0008006" key="4">
    <source>
        <dbReference type="Google" id="ProtNLM"/>
    </source>
</evidence>
<gene>
    <name evidence="2" type="ORF">Xvie_00555</name>
</gene>
<sequence length="304" mass="35043">MTTKITPRLIELVYEAVLKSFWRKNALRKFLLASYIAEKFVDSWSYNESKREFLDRLFPELQKNPKGHAVTLQMAHNLSEQTTFPDLCNWEDSKQKIQEATHAVNELKKYLKQKNEEARSEEEKKANQKRAHEERLKIQRAATDKSKLQDNLNDLHSKVGTQVGGYEFEKWFYELLDYCEITNRRPYKTGGRQIDGSLTHEGTTYIIELKFTKEQSDATDIDSLKAKVNKMADNTMGIMVSIAGYSRIAVSEASGSKTTLIIMDASHLYMFLTGNMCFKEIISRLRRHASQTGESYLPVNKFGG</sequence>
<evidence type="ECO:0000256" key="1">
    <source>
        <dbReference type="SAM" id="MobiDB-lite"/>
    </source>
</evidence>
<name>A0A1Y2SJX2_9GAMM</name>
<dbReference type="InterPro" id="IPR011335">
    <property type="entry name" value="Restrct_endonuc-II-like"/>
</dbReference>
<keyword evidence="3" id="KW-1185">Reference proteome</keyword>
<evidence type="ECO:0000313" key="2">
    <source>
        <dbReference type="EMBL" id="OTA17883.1"/>
    </source>
</evidence>
<organism evidence="2 3">
    <name type="scientific">Xenorhabdus vietnamensis</name>
    <dbReference type="NCBI Taxonomy" id="351656"/>
    <lineage>
        <taxon>Bacteria</taxon>
        <taxon>Pseudomonadati</taxon>
        <taxon>Pseudomonadota</taxon>
        <taxon>Gammaproteobacteria</taxon>
        <taxon>Enterobacterales</taxon>
        <taxon>Morganellaceae</taxon>
        <taxon>Xenorhabdus</taxon>
    </lineage>
</organism>
<reference evidence="2 3" key="1">
    <citation type="submission" date="2016-10" db="EMBL/GenBank/DDBJ databases">
        <title>Systematic genetic and metabolomic analysis of Xenorhabdus and Photorhabdus spp., highlights the requirements for a dual symbiotic and pathogenic life style.</title>
        <authorList>
            <person name="Tobias N.J."/>
            <person name="Wolff H."/>
            <person name="Djahanschiri B."/>
            <person name="Pidot S.J."/>
            <person name="Stinear T.P."/>
            <person name="Ebersberger I."/>
            <person name="Bode H.B."/>
        </authorList>
    </citation>
    <scope>NUCLEOTIDE SEQUENCE [LARGE SCALE GENOMIC DNA]</scope>
    <source>
        <strain evidence="2 3">DSM 22392</strain>
    </source>
</reference>
<feature type="region of interest" description="Disordered" evidence="1">
    <location>
        <begin position="114"/>
        <end position="134"/>
    </location>
</feature>
<protein>
    <recommendedName>
        <fullName evidence="4">Restriction endonuclease type IV Mrr domain-containing protein</fullName>
    </recommendedName>
</protein>
<dbReference type="EMBL" id="MUBJ01000002">
    <property type="protein sequence ID" value="OTA17883.1"/>
    <property type="molecule type" value="Genomic_DNA"/>
</dbReference>
<dbReference type="AlphaFoldDB" id="A0A1Y2SJX2"/>
<dbReference type="Proteomes" id="UP000194350">
    <property type="component" value="Unassembled WGS sequence"/>
</dbReference>
<accession>A0A1Y2SJX2</accession>
<dbReference type="RefSeq" id="WP_208612504.1">
    <property type="nucleotide sequence ID" value="NZ_CAWNGD010000062.1"/>
</dbReference>
<evidence type="ECO:0000313" key="3">
    <source>
        <dbReference type="Proteomes" id="UP000194350"/>
    </source>
</evidence>
<dbReference type="SUPFAM" id="SSF52980">
    <property type="entry name" value="Restriction endonuclease-like"/>
    <property type="match status" value="1"/>
</dbReference>